<sequence length="91" mass="10221">MSEPMNLCFVKVFQSPFSDKTKNMGSVRSEVVLDLFPWLKVYRDGTIERTTRVEVVPPGLDPQTNVLSKDVVIAPETDVSAKTYRPNFVTG</sequence>
<comment type="caution">
    <text evidence="1">The sequence shown here is derived from an EMBL/GenBank/DDBJ whole genome shotgun (WGS) entry which is preliminary data.</text>
</comment>
<evidence type="ECO:0000313" key="1">
    <source>
        <dbReference type="EMBL" id="KAK9002805.1"/>
    </source>
</evidence>
<reference evidence="1 2" key="1">
    <citation type="journal article" date="2024" name="G3 (Bethesda)">
        <title>Genome assembly of Hibiscus sabdariffa L. provides insights into metabolisms of medicinal natural products.</title>
        <authorList>
            <person name="Kim T."/>
        </authorList>
    </citation>
    <scope>NUCLEOTIDE SEQUENCE [LARGE SCALE GENOMIC DNA]</scope>
    <source>
        <strain evidence="1">TK-2024</strain>
        <tissue evidence="1">Old leaves</tissue>
    </source>
</reference>
<name>A0ABR2QQ52_9ROSI</name>
<accession>A0ABR2QQ52</accession>
<organism evidence="1 2">
    <name type="scientific">Hibiscus sabdariffa</name>
    <name type="common">roselle</name>
    <dbReference type="NCBI Taxonomy" id="183260"/>
    <lineage>
        <taxon>Eukaryota</taxon>
        <taxon>Viridiplantae</taxon>
        <taxon>Streptophyta</taxon>
        <taxon>Embryophyta</taxon>
        <taxon>Tracheophyta</taxon>
        <taxon>Spermatophyta</taxon>
        <taxon>Magnoliopsida</taxon>
        <taxon>eudicotyledons</taxon>
        <taxon>Gunneridae</taxon>
        <taxon>Pentapetalae</taxon>
        <taxon>rosids</taxon>
        <taxon>malvids</taxon>
        <taxon>Malvales</taxon>
        <taxon>Malvaceae</taxon>
        <taxon>Malvoideae</taxon>
        <taxon>Hibiscus</taxon>
    </lineage>
</organism>
<protein>
    <submittedName>
        <fullName evidence="1">Uncharacterized protein</fullName>
    </submittedName>
</protein>
<proteinExistence type="predicted"/>
<evidence type="ECO:0000313" key="2">
    <source>
        <dbReference type="Proteomes" id="UP001396334"/>
    </source>
</evidence>
<gene>
    <name evidence="1" type="ORF">V6N11_060385</name>
</gene>
<keyword evidence="2" id="KW-1185">Reference proteome</keyword>
<dbReference type="Proteomes" id="UP001396334">
    <property type="component" value="Unassembled WGS sequence"/>
</dbReference>
<dbReference type="EMBL" id="JBBPBN010000034">
    <property type="protein sequence ID" value="KAK9002805.1"/>
    <property type="molecule type" value="Genomic_DNA"/>
</dbReference>